<dbReference type="SUPFAM" id="SSF88659">
    <property type="entry name" value="Sigma3 and sigma4 domains of RNA polymerase sigma factors"/>
    <property type="match status" value="1"/>
</dbReference>
<dbReference type="InterPro" id="IPR013324">
    <property type="entry name" value="RNA_pol_sigma_r3/r4-like"/>
</dbReference>
<dbReference type="EMBL" id="LDPH01000045">
    <property type="protein sequence ID" value="KLV18126.1"/>
    <property type="molecule type" value="Genomic_DNA"/>
</dbReference>
<dbReference type="Proteomes" id="UP000036045">
    <property type="component" value="Unassembled WGS sequence"/>
</dbReference>
<protein>
    <recommendedName>
        <fullName evidence="1">RNA polymerase sigma factor 70 region 4 type 2 domain-containing protein</fullName>
    </recommendedName>
</protein>
<sequence length="486" mass="57919">MEHTLNRRHRQWKKYIQAYINEWYLLAFLLTGNRALAEQLLNRAVDQVKGKWSFHHFERLWAKPIIKEYIKYNRTNQFYEKFLDFSTLLNRLGLLEVNARVAFLLNYYYGFSYKKIARNLHISERKVKVIIYDAILVWTNNGKLIPIEQVEAVIKEDIKLVNKNLLDSFRFEEKNQYIESSINGKRKTLFLILMIFILLANGSINQKTLGKTRVSLGPDIYKIYKEGGVLQLEREIQQKGYTDIYTNPERETNILYVQFSTAESLEKKEEVTMFIESYLKDRDLDYEIKYEEMNQLNEVELEQTDEQKAENKQMEMEQEIFELLASNTYHYKQTYSSGESTEILLSESIPKEEEAMIKEEIKNIMKKFDSEWNFSIGKVSADVVKIEKAMWDIAPALLEAYIFKEEKYKVYDVYPTYEDEQLKFDIFTELAFTTDEDRAKNIETAKELKRSIQIFFQHEDIQKLFNHAPYIIKIYGDNRKEVELDA</sequence>
<dbReference type="RefSeq" id="WP_047944745.1">
    <property type="nucleotide sequence ID" value="NZ_LDPH01000045.1"/>
</dbReference>
<dbReference type="GO" id="GO:0016987">
    <property type="term" value="F:sigma factor activity"/>
    <property type="evidence" value="ECO:0007669"/>
    <property type="project" value="InterPro"/>
</dbReference>
<dbReference type="GO" id="GO:0006352">
    <property type="term" value="P:DNA-templated transcription initiation"/>
    <property type="evidence" value="ECO:0007669"/>
    <property type="project" value="InterPro"/>
</dbReference>
<proteinExistence type="predicted"/>
<reference evidence="2 3" key="1">
    <citation type="submission" date="2015-05" db="EMBL/GenBank/DDBJ databases">
        <title>Whole genome sequence and identification of bacterial endophytes from Costus igneus.</title>
        <authorList>
            <person name="Lee Y.P."/>
            <person name="Gan H.M."/>
            <person name="Eng W."/>
            <person name="Wheatley M.S."/>
            <person name="Caraballo A."/>
            <person name="Polter S."/>
            <person name="Savka M.A."/>
            <person name="Hudson A.O."/>
        </authorList>
    </citation>
    <scope>NUCLEOTIDE SEQUENCE [LARGE SCALE GENOMIC DNA]</scope>
    <source>
        <strain evidence="2 3">RIT379</strain>
    </source>
</reference>
<dbReference type="AlphaFoldDB" id="A0A0J1HWP2"/>
<organism evidence="2 3">
    <name type="scientific">Niallia circulans</name>
    <name type="common">Bacillus circulans</name>
    <dbReference type="NCBI Taxonomy" id="1397"/>
    <lineage>
        <taxon>Bacteria</taxon>
        <taxon>Bacillati</taxon>
        <taxon>Bacillota</taxon>
        <taxon>Bacilli</taxon>
        <taxon>Bacillales</taxon>
        <taxon>Bacillaceae</taxon>
        <taxon>Niallia</taxon>
    </lineage>
</organism>
<comment type="caution">
    <text evidence="2">The sequence shown here is derived from an EMBL/GenBank/DDBJ whole genome shotgun (WGS) entry which is preliminary data.</text>
</comment>
<gene>
    <name evidence="2" type="ORF">ABW02_24375</name>
</gene>
<dbReference type="PATRIC" id="fig|1397.4.peg.4390"/>
<dbReference type="Pfam" id="PF08281">
    <property type="entry name" value="Sigma70_r4_2"/>
    <property type="match status" value="1"/>
</dbReference>
<keyword evidence="3" id="KW-1185">Reference proteome</keyword>
<dbReference type="InterPro" id="IPR013249">
    <property type="entry name" value="RNA_pol_sigma70_r4_t2"/>
</dbReference>
<evidence type="ECO:0000259" key="1">
    <source>
        <dbReference type="Pfam" id="PF08281"/>
    </source>
</evidence>
<feature type="domain" description="RNA polymerase sigma factor 70 region 4 type 2" evidence="1">
    <location>
        <begin position="88"/>
        <end position="132"/>
    </location>
</feature>
<dbReference type="GO" id="GO:0003677">
    <property type="term" value="F:DNA binding"/>
    <property type="evidence" value="ECO:0007669"/>
    <property type="project" value="InterPro"/>
</dbReference>
<evidence type="ECO:0000313" key="3">
    <source>
        <dbReference type="Proteomes" id="UP000036045"/>
    </source>
</evidence>
<accession>A0A0J1HWP2</accession>
<dbReference type="OrthoDB" id="3472490at2"/>
<dbReference type="Gene3D" id="1.10.10.10">
    <property type="entry name" value="Winged helix-like DNA-binding domain superfamily/Winged helix DNA-binding domain"/>
    <property type="match status" value="1"/>
</dbReference>
<evidence type="ECO:0000313" key="2">
    <source>
        <dbReference type="EMBL" id="KLV18126.1"/>
    </source>
</evidence>
<name>A0A0J1HWP2_NIACI</name>
<dbReference type="InterPro" id="IPR036388">
    <property type="entry name" value="WH-like_DNA-bd_sf"/>
</dbReference>